<feature type="transmembrane region" description="Helical" evidence="11">
    <location>
        <begin position="324"/>
        <end position="350"/>
    </location>
</feature>
<feature type="compositionally biased region" description="Polar residues" evidence="10">
    <location>
        <begin position="685"/>
        <end position="695"/>
    </location>
</feature>
<keyword evidence="6" id="KW-0446">Lipid-binding</keyword>
<dbReference type="InterPro" id="IPR058112">
    <property type="entry name" value="CD3337_EF1877-like"/>
</dbReference>
<dbReference type="GO" id="GO:0008289">
    <property type="term" value="F:lipid binding"/>
    <property type="evidence" value="ECO:0007669"/>
    <property type="project" value="UniProtKB-KW"/>
</dbReference>
<dbReference type="NCBIfam" id="NF046089">
    <property type="entry name" value="CD3337_EF1877"/>
    <property type="match status" value="1"/>
</dbReference>
<evidence type="ECO:0000256" key="9">
    <source>
        <dbReference type="ARBA" id="ARBA00023279"/>
    </source>
</evidence>
<keyword evidence="5 11" id="KW-1133">Transmembrane helix</keyword>
<keyword evidence="9" id="KW-0278">Fertilization</keyword>
<dbReference type="KEGG" id="cml:BN424_2352"/>
<evidence type="ECO:0000256" key="1">
    <source>
        <dbReference type="ARBA" id="ARBA00004251"/>
    </source>
</evidence>
<dbReference type="EMBL" id="HE999757">
    <property type="protein sequence ID" value="CCO11791.2"/>
    <property type="molecule type" value="Genomic_DNA"/>
</dbReference>
<evidence type="ECO:0000256" key="2">
    <source>
        <dbReference type="ARBA" id="ARBA00022475"/>
    </source>
</evidence>
<protein>
    <submittedName>
        <fullName evidence="13">Membrane protein</fullName>
    </submittedName>
</protein>
<keyword evidence="8" id="KW-1015">Disulfide bond</keyword>
<comment type="subcellular location">
    <subcellularLocation>
        <location evidence="1">Cell membrane</location>
        <topology evidence="1">Single-pass type I membrane protein</topology>
    </subcellularLocation>
</comment>
<keyword evidence="4 12" id="KW-0732">Signal</keyword>
<feature type="compositionally biased region" description="Basic and acidic residues" evidence="10">
    <location>
        <begin position="517"/>
        <end position="553"/>
    </location>
</feature>
<feature type="compositionally biased region" description="Basic and acidic residues" evidence="10">
    <location>
        <begin position="474"/>
        <end position="508"/>
    </location>
</feature>
<dbReference type="PANTHER" id="PTHR31764:SF0">
    <property type="entry name" value="GENERATIVE CELL SPECIFIC-1_HAP2 DOMAIN-CONTAINING PROTEIN"/>
    <property type="match status" value="1"/>
</dbReference>
<dbReference type="HOGENOM" id="CLU_018672_0_0_9"/>
<feature type="transmembrane region" description="Helical" evidence="11">
    <location>
        <begin position="356"/>
        <end position="376"/>
    </location>
</feature>
<accession>K8ET74</accession>
<feature type="transmembrane region" description="Helical" evidence="11">
    <location>
        <begin position="141"/>
        <end position="165"/>
    </location>
</feature>
<dbReference type="GO" id="GO:0005886">
    <property type="term" value="C:plasma membrane"/>
    <property type="evidence" value="ECO:0007669"/>
    <property type="project" value="UniProtKB-SubCell"/>
</dbReference>
<feature type="compositionally biased region" description="Polar residues" evidence="10">
    <location>
        <begin position="633"/>
        <end position="644"/>
    </location>
</feature>
<feature type="compositionally biased region" description="Basic residues" evidence="10">
    <location>
        <begin position="648"/>
        <end position="659"/>
    </location>
</feature>
<evidence type="ECO:0000313" key="13">
    <source>
        <dbReference type="EMBL" id="CCO11791.2"/>
    </source>
</evidence>
<evidence type="ECO:0000256" key="6">
    <source>
        <dbReference type="ARBA" id="ARBA00023121"/>
    </source>
</evidence>
<feature type="region of interest" description="Disordered" evidence="10">
    <location>
        <begin position="473"/>
        <end position="777"/>
    </location>
</feature>
<evidence type="ECO:0000256" key="7">
    <source>
        <dbReference type="ARBA" id="ARBA00023136"/>
    </source>
</evidence>
<evidence type="ECO:0000256" key="4">
    <source>
        <dbReference type="ARBA" id="ARBA00022729"/>
    </source>
</evidence>
<keyword evidence="7 11" id="KW-0472">Membrane</keyword>
<feature type="transmembrane region" description="Helical" evidence="11">
    <location>
        <begin position="388"/>
        <end position="411"/>
    </location>
</feature>
<evidence type="ECO:0000256" key="11">
    <source>
        <dbReference type="SAM" id="Phobius"/>
    </source>
</evidence>
<proteinExistence type="predicted"/>
<keyword evidence="14" id="KW-1185">Reference proteome</keyword>
<feature type="compositionally biased region" description="Polar residues" evidence="10">
    <location>
        <begin position="757"/>
        <end position="767"/>
    </location>
</feature>
<gene>
    <name evidence="13" type="ORF">BN424_2352</name>
</gene>
<evidence type="ECO:0000313" key="14">
    <source>
        <dbReference type="Proteomes" id="UP000000212"/>
    </source>
</evidence>
<dbReference type="Proteomes" id="UP000000212">
    <property type="component" value="Chromosome"/>
</dbReference>
<feature type="transmembrane region" description="Helical" evidence="11">
    <location>
        <begin position="423"/>
        <end position="442"/>
    </location>
</feature>
<evidence type="ECO:0000256" key="8">
    <source>
        <dbReference type="ARBA" id="ARBA00023157"/>
    </source>
</evidence>
<keyword evidence="2" id="KW-1003">Cell membrane</keyword>
<feature type="transmembrane region" description="Helical" evidence="11">
    <location>
        <begin position="100"/>
        <end position="120"/>
    </location>
</feature>
<evidence type="ECO:0000256" key="3">
    <source>
        <dbReference type="ARBA" id="ARBA00022692"/>
    </source>
</evidence>
<dbReference type="AlphaFoldDB" id="K8ET74"/>
<dbReference type="InterPro" id="IPR040326">
    <property type="entry name" value="HAP2/GCS1"/>
</dbReference>
<feature type="compositionally biased region" description="Polar residues" evidence="10">
    <location>
        <begin position="597"/>
        <end position="613"/>
    </location>
</feature>
<feature type="compositionally biased region" description="Basic and acidic residues" evidence="10">
    <location>
        <begin position="560"/>
        <end position="571"/>
    </location>
</feature>
<dbReference type="STRING" id="1234679.BN424_2352"/>
<evidence type="ECO:0000256" key="12">
    <source>
        <dbReference type="SAM" id="SignalP"/>
    </source>
</evidence>
<evidence type="ECO:0000256" key="10">
    <source>
        <dbReference type="SAM" id="MobiDB-lite"/>
    </source>
</evidence>
<feature type="compositionally biased region" description="Basic residues" evidence="10">
    <location>
        <begin position="710"/>
        <end position="722"/>
    </location>
</feature>
<name>K8ET74_CARML</name>
<sequence>MLKLNKLILVFICCLFFIILPGTKALADIPPNYNPNDPNSTDVSSVEPEVAVNRVDPTDDTNTIYERYKDNSFELMTKEYESLNGFKKMFVNSTGLLKNFSWGGVFYTGLFNTELVKFMYSLDVISPLKNGLKSMTATIAGSMLSIAGTVAITFVSFVMAFKFMAEQKMKSVFRIFFMTIAIFTCLVLLKDINANGSIIDKALNLDSAIEREFLKINPVFDGSSIPVKEDDTSEETISSTGDLIATKIFRSNIYEPYLLFQYGTTDMEAIRSKEVEYKGNSYDRIGILLDNDVRDDSGTALIDAVTKYEANTLKNRTIMYTSNFGNAIFGVFYFCLNLIQMVVFFILAMLRLMIQFLQAILFPMAPIILLVGLFNFENNVFKNYIKAFLITVLAKAMCGFATIFFATYISLGYASSSLVDNPFQKILTIIVYAVVPFAVYLFRHFLGAVFAGRLTVGDAMQYMMSPRRMNKMYKQAEKTRKDDKKARKNDAKNKKKEEQEKNNKKDGGSNKNGLNEQKNRNNKDKSDSRKPKENENKDNNHAPDLNKRNKNDTNKPNSNENKKDNKAEGKGNRQSPNRSAKRNAPVIVPLVDKKAKAQTSQSGNTQLGKNNKFNAKPYSNARKASTGADRSGRMSSKVNSNTEAIQRIKSKARANKGVKPKNEKVSQSVNVIANQKLKQGRSRRVTPNAQPTIRSPRTGKTIPTQSGRNRNQKGRPSTRGKVTRTVNKEIAVQRKTGRGGSSRNSKKMSNVLKESNRNSQQSRQINKSARVPRKRSH</sequence>
<feature type="compositionally biased region" description="Polar residues" evidence="10">
    <location>
        <begin position="665"/>
        <end position="677"/>
    </location>
</feature>
<reference evidence="14" key="1">
    <citation type="journal article" date="2013" name="Genome Announc.">
        <title>Complete Chromosome Sequence of Carnobacterium maltaromaticum LMA 28.</title>
        <authorList>
            <person name="Cailliez-Grimal C."/>
            <person name="Chaillou S."/>
            <person name="Anba-Mondoloni J."/>
            <person name="Loux V."/>
            <person name="Afzal M.I."/>
            <person name="Rahman A."/>
            <person name="Kergourlay G."/>
            <person name="Champomier-Verges M.C."/>
            <person name="Zagorec M."/>
            <person name="Dalgaard P."/>
            <person name="Leisner J.J."/>
            <person name="Prevost H."/>
            <person name="Revol-Junelles A.M."/>
            <person name="Borges F."/>
        </authorList>
    </citation>
    <scope>NUCLEOTIDE SEQUENCE</scope>
    <source>
        <strain evidence="14">LMA28</strain>
    </source>
</reference>
<dbReference type="PANTHER" id="PTHR31764">
    <property type="entry name" value="PROTEIN HAPLESS 2"/>
    <property type="match status" value="1"/>
</dbReference>
<keyword evidence="3 11" id="KW-0812">Transmembrane</keyword>
<evidence type="ECO:0000256" key="5">
    <source>
        <dbReference type="ARBA" id="ARBA00022989"/>
    </source>
</evidence>
<feature type="chain" id="PRO_5003917428" evidence="12">
    <location>
        <begin position="28"/>
        <end position="777"/>
    </location>
</feature>
<organism evidence="13 14">
    <name type="scientific">Carnobacterium maltaromaticum LMA28</name>
    <dbReference type="NCBI Taxonomy" id="1234679"/>
    <lineage>
        <taxon>Bacteria</taxon>
        <taxon>Bacillati</taxon>
        <taxon>Bacillota</taxon>
        <taxon>Bacilli</taxon>
        <taxon>Lactobacillales</taxon>
        <taxon>Carnobacteriaceae</taxon>
        <taxon>Carnobacterium</taxon>
    </lineage>
</organism>
<feature type="transmembrane region" description="Helical" evidence="11">
    <location>
        <begin position="171"/>
        <end position="189"/>
    </location>
</feature>
<feature type="signal peptide" evidence="12">
    <location>
        <begin position="1"/>
        <end position="27"/>
    </location>
</feature>
<dbReference type="eggNOG" id="COG3064">
    <property type="taxonomic scope" value="Bacteria"/>
</dbReference>